<dbReference type="RefSeq" id="WP_354227574.1">
    <property type="nucleotide sequence ID" value="NZ_JBEPSN010000002.1"/>
</dbReference>
<dbReference type="EMBL" id="JBEPSN010000002">
    <property type="protein sequence ID" value="MET4539387.1"/>
    <property type="molecule type" value="Genomic_DNA"/>
</dbReference>
<gene>
    <name evidence="1" type="ORF">ABIE37_001159</name>
</gene>
<evidence type="ECO:0000313" key="1">
    <source>
        <dbReference type="EMBL" id="MET4539387.1"/>
    </source>
</evidence>
<evidence type="ECO:0000313" key="2">
    <source>
        <dbReference type="Proteomes" id="UP001549307"/>
    </source>
</evidence>
<keyword evidence="2" id="KW-1185">Reference proteome</keyword>
<reference evidence="1 2" key="1">
    <citation type="submission" date="2024-06" db="EMBL/GenBank/DDBJ databases">
        <title>Sorghum-associated microbial communities from plants grown in Nebraska, USA.</title>
        <authorList>
            <person name="Schachtman D."/>
        </authorList>
    </citation>
    <scope>NUCLEOTIDE SEQUENCE [LARGE SCALE GENOMIC DNA]</scope>
    <source>
        <strain evidence="1 2">3552</strain>
    </source>
</reference>
<accession>A0ABV2P3Y2</accession>
<name>A0ABV2P3Y2_9MICC</name>
<proteinExistence type="predicted"/>
<comment type="caution">
    <text evidence="1">The sequence shown here is derived from an EMBL/GenBank/DDBJ whole genome shotgun (WGS) entry which is preliminary data.</text>
</comment>
<sequence>MLRTLGKSNLGNDLARKLEAGAARLARAGSPVKSVAGPGSWTCGLIGKTGR</sequence>
<protein>
    <submittedName>
        <fullName evidence="1">Uncharacterized protein</fullName>
    </submittedName>
</protein>
<organism evidence="1 2">
    <name type="scientific">Arthrobacter bambusae</name>
    <dbReference type="NCBI Taxonomy" id="1338426"/>
    <lineage>
        <taxon>Bacteria</taxon>
        <taxon>Bacillati</taxon>
        <taxon>Actinomycetota</taxon>
        <taxon>Actinomycetes</taxon>
        <taxon>Micrococcales</taxon>
        <taxon>Micrococcaceae</taxon>
        <taxon>Arthrobacter</taxon>
    </lineage>
</organism>
<dbReference type="Proteomes" id="UP001549307">
    <property type="component" value="Unassembled WGS sequence"/>
</dbReference>
<dbReference type="GeneID" id="92752115"/>